<dbReference type="PANTHER" id="PTHR21845:SF2">
    <property type="entry name" value="MATRIX-REMODELING-ASSOCIATED PROTEIN 7"/>
    <property type="match status" value="1"/>
</dbReference>
<sequence length="240" mass="28538">GSFRHFRRSKNGFFFILQNTNKKEKEIKKNIKKNKLKTVKMDSTTLERYFEEAMIFFSRTDVVISVFTTLIVSFLTLRYLSSKEGIEIQELEYKIRVRKDGETEENEDKDQENKEKEEGLGGNDDDIEEIKRNSDCEEDKEEEDVEELKRRVKLLDSDDVEMIKKGAHLDTKDPAAVKHYVQEMRSMSYKGKQLDDTEKEREEEVRQRQLAQIFSLMNQQKEKFGETSIDDLKQQMNMYQ</sequence>
<keyword evidence="2" id="KW-0812">Transmembrane</keyword>
<evidence type="ECO:0000256" key="2">
    <source>
        <dbReference type="SAM" id="Phobius"/>
    </source>
</evidence>
<proteinExistence type="predicted"/>
<name>A0A7M5X2D0_9CNID</name>
<feature type="domain" description="Matrix-remodeling-associated protein 7 helical" evidence="3">
    <location>
        <begin position="186"/>
        <end position="239"/>
    </location>
</feature>
<dbReference type="InterPro" id="IPR057534">
    <property type="entry name" value="MXRA7_helical"/>
</dbReference>
<dbReference type="AlphaFoldDB" id="A0A7M5X2D0"/>
<protein>
    <recommendedName>
        <fullName evidence="3">Matrix-remodeling-associated protein 7 helical domain-containing protein</fullName>
    </recommendedName>
</protein>
<evidence type="ECO:0000313" key="5">
    <source>
        <dbReference type="Proteomes" id="UP000594262"/>
    </source>
</evidence>
<dbReference type="OrthoDB" id="5983600at2759"/>
<accession>A0A7M5X2D0</accession>
<organism evidence="4 5">
    <name type="scientific">Clytia hemisphaerica</name>
    <dbReference type="NCBI Taxonomy" id="252671"/>
    <lineage>
        <taxon>Eukaryota</taxon>
        <taxon>Metazoa</taxon>
        <taxon>Cnidaria</taxon>
        <taxon>Hydrozoa</taxon>
        <taxon>Hydroidolina</taxon>
        <taxon>Leptothecata</taxon>
        <taxon>Obeliida</taxon>
        <taxon>Clytiidae</taxon>
        <taxon>Clytia</taxon>
    </lineage>
</organism>
<keyword evidence="5" id="KW-1185">Reference proteome</keyword>
<evidence type="ECO:0000256" key="1">
    <source>
        <dbReference type="SAM" id="MobiDB-lite"/>
    </source>
</evidence>
<dbReference type="EnsemblMetazoa" id="CLYHEMT016768.1">
    <property type="protein sequence ID" value="CLYHEMP016768.1"/>
    <property type="gene ID" value="CLYHEMG016768"/>
</dbReference>
<feature type="transmembrane region" description="Helical" evidence="2">
    <location>
        <begin position="62"/>
        <end position="80"/>
    </location>
</feature>
<dbReference type="InterPro" id="IPR026622">
    <property type="entry name" value="Mxra7"/>
</dbReference>
<keyword evidence="2" id="KW-1133">Transmembrane helix</keyword>
<evidence type="ECO:0000259" key="3">
    <source>
        <dbReference type="Pfam" id="PF25473"/>
    </source>
</evidence>
<dbReference type="Proteomes" id="UP000594262">
    <property type="component" value="Unplaced"/>
</dbReference>
<evidence type="ECO:0000313" key="4">
    <source>
        <dbReference type="EnsemblMetazoa" id="CLYHEMP016768.1"/>
    </source>
</evidence>
<reference evidence="4" key="1">
    <citation type="submission" date="2021-01" db="UniProtKB">
        <authorList>
            <consortium name="EnsemblMetazoa"/>
        </authorList>
    </citation>
    <scope>IDENTIFICATION</scope>
</reference>
<dbReference type="PANTHER" id="PTHR21845">
    <property type="entry name" value="TRANSMEMBRANE ANCHOR PROTEIN 1"/>
    <property type="match status" value="1"/>
</dbReference>
<feature type="region of interest" description="Disordered" evidence="1">
    <location>
        <begin position="100"/>
        <end position="144"/>
    </location>
</feature>
<keyword evidence="2" id="KW-0472">Membrane</keyword>
<dbReference type="Pfam" id="PF25473">
    <property type="entry name" value="MXRA7_helical"/>
    <property type="match status" value="1"/>
</dbReference>